<organism evidence="5 6">
    <name type="scientific">Hyphomonas chukchiensis</name>
    <dbReference type="NCBI Taxonomy" id="1280947"/>
    <lineage>
        <taxon>Bacteria</taxon>
        <taxon>Pseudomonadati</taxon>
        <taxon>Pseudomonadota</taxon>
        <taxon>Alphaproteobacteria</taxon>
        <taxon>Hyphomonadales</taxon>
        <taxon>Hyphomonadaceae</taxon>
        <taxon>Hyphomonas</taxon>
    </lineage>
</organism>
<reference evidence="5 6" key="1">
    <citation type="journal article" date="2014" name="Antonie Van Leeuwenhoek">
        <title>Hyphomonas beringensis sp. nov. and Hyphomonas chukchiensis sp. nov., isolated from surface seawater of the Bering Sea and Chukchi Sea.</title>
        <authorList>
            <person name="Li C."/>
            <person name="Lai Q."/>
            <person name="Li G."/>
            <person name="Dong C."/>
            <person name="Wang J."/>
            <person name="Liao Y."/>
            <person name="Shao Z."/>
        </authorList>
    </citation>
    <scope>NUCLEOTIDE SEQUENCE [LARGE SCALE GENOMIC DNA]</scope>
    <source>
        <strain evidence="5 6">BH-BN04-4</strain>
    </source>
</reference>
<sequence>MTPPAAPKAPPRLFDRDLLVRRRDRAAPHFDEYSFLKDLVSSDLVDRLDDTARTFRAGLELGGHDGGVSEQLKGGAKVAAMTLTDPSPAMVARARERGLDAAVADEENLGFEAASFDLVVSALSLHWVNDLPGALIQVRRVLEPDGLFLGALFGAGTLAELRASLIEAETEIMGGLAPRLSPLPALADMAALMQRAGFALPVVDRESVVVRYDSVFGLLADLKGMGERAAFASGMGQPLPRRVLMRMAELYAQNFSDPDGRVRATFEIVYLSGWAPAPSQPKPLKPGSAKVSLADAVRRQGESDQQA</sequence>
<dbReference type="PANTHER" id="PTHR13090:SF1">
    <property type="entry name" value="ARGININE-HYDROXYLASE NDUFAF5, MITOCHONDRIAL"/>
    <property type="match status" value="1"/>
</dbReference>
<dbReference type="SUPFAM" id="SSF53335">
    <property type="entry name" value="S-adenosyl-L-methionine-dependent methyltransferases"/>
    <property type="match status" value="1"/>
</dbReference>
<dbReference type="InterPro" id="IPR029063">
    <property type="entry name" value="SAM-dependent_MTases_sf"/>
</dbReference>
<feature type="domain" description="Methyltransferase type 11" evidence="4">
    <location>
        <begin position="59"/>
        <end position="149"/>
    </location>
</feature>
<evidence type="ECO:0000259" key="4">
    <source>
        <dbReference type="Pfam" id="PF08241"/>
    </source>
</evidence>
<keyword evidence="2" id="KW-0808">Transferase</keyword>
<dbReference type="Gene3D" id="3.40.50.150">
    <property type="entry name" value="Vaccinia Virus protein VP39"/>
    <property type="match status" value="1"/>
</dbReference>
<evidence type="ECO:0000313" key="5">
    <source>
        <dbReference type="EMBL" id="KCZ57128.1"/>
    </source>
</evidence>
<dbReference type="InterPro" id="IPR050602">
    <property type="entry name" value="Malonyl-ACP_OMT"/>
</dbReference>
<dbReference type="PATRIC" id="fig|1280947.3.peg.2359"/>
<dbReference type="eggNOG" id="COG2226">
    <property type="taxonomic scope" value="Bacteria"/>
</dbReference>
<feature type="region of interest" description="Disordered" evidence="3">
    <location>
        <begin position="276"/>
        <end position="307"/>
    </location>
</feature>
<dbReference type="OrthoDB" id="9793723at2"/>
<dbReference type="EMBL" id="AWFG01000031">
    <property type="protein sequence ID" value="KCZ57128.1"/>
    <property type="molecule type" value="Genomic_DNA"/>
</dbReference>
<dbReference type="AlphaFoldDB" id="A0A062UHF0"/>
<feature type="compositionally biased region" description="Basic and acidic residues" evidence="3">
    <location>
        <begin position="296"/>
        <end position="307"/>
    </location>
</feature>
<name>A0A062UHF0_9PROT</name>
<evidence type="ECO:0000256" key="1">
    <source>
        <dbReference type="ARBA" id="ARBA00022603"/>
    </source>
</evidence>
<dbReference type="InterPro" id="IPR013216">
    <property type="entry name" value="Methyltransf_11"/>
</dbReference>
<accession>A0A062UHF0</accession>
<proteinExistence type="predicted"/>
<evidence type="ECO:0000256" key="2">
    <source>
        <dbReference type="ARBA" id="ARBA00022679"/>
    </source>
</evidence>
<comment type="caution">
    <text evidence="5">The sequence shown here is derived from an EMBL/GenBank/DDBJ whole genome shotgun (WGS) entry which is preliminary data.</text>
</comment>
<keyword evidence="6" id="KW-1185">Reference proteome</keyword>
<dbReference type="GO" id="GO:0008757">
    <property type="term" value="F:S-adenosylmethionine-dependent methyltransferase activity"/>
    <property type="evidence" value="ECO:0007669"/>
    <property type="project" value="InterPro"/>
</dbReference>
<dbReference type="STRING" id="1280947.HY30_17540"/>
<dbReference type="RefSeq" id="WP_034740601.1">
    <property type="nucleotide sequence ID" value="NZ_AWFG01000031.1"/>
</dbReference>
<keyword evidence="1" id="KW-0489">Methyltransferase</keyword>
<dbReference type="PANTHER" id="PTHR13090">
    <property type="entry name" value="ARGININE-HYDROXYLASE NDUFAF5, MITOCHONDRIAL"/>
    <property type="match status" value="1"/>
</dbReference>
<protein>
    <recommendedName>
        <fullName evidence="4">Methyltransferase type 11 domain-containing protein</fullName>
    </recommendedName>
</protein>
<evidence type="ECO:0000313" key="6">
    <source>
        <dbReference type="Proteomes" id="UP000027190"/>
    </source>
</evidence>
<evidence type="ECO:0000256" key="3">
    <source>
        <dbReference type="SAM" id="MobiDB-lite"/>
    </source>
</evidence>
<dbReference type="Pfam" id="PF08241">
    <property type="entry name" value="Methyltransf_11"/>
    <property type="match status" value="1"/>
</dbReference>
<gene>
    <name evidence="5" type="ORF">HY30_17540</name>
</gene>
<dbReference type="CDD" id="cd02440">
    <property type="entry name" value="AdoMet_MTases"/>
    <property type="match status" value="1"/>
</dbReference>
<dbReference type="Proteomes" id="UP000027190">
    <property type="component" value="Unassembled WGS sequence"/>
</dbReference>
<dbReference type="GO" id="GO:0032259">
    <property type="term" value="P:methylation"/>
    <property type="evidence" value="ECO:0007669"/>
    <property type="project" value="UniProtKB-KW"/>
</dbReference>